<evidence type="ECO:0000313" key="11">
    <source>
        <dbReference type="RefSeq" id="XP_022144451.1"/>
    </source>
</evidence>
<evidence type="ECO:0000256" key="1">
    <source>
        <dbReference type="ARBA" id="ARBA00004123"/>
    </source>
</evidence>
<keyword evidence="7" id="KW-0539">Nucleus</keyword>
<evidence type="ECO:0000313" key="10">
    <source>
        <dbReference type="Proteomes" id="UP000504603"/>
    </source>
</evidence>
<dbReference type="CDD" id="cd00167">
    <property type="entry name" value="SANT"/>
    <property type="match status" value="2"/>
</dbReference>
<dbReference type="PANTHER" id="PTHR47999">
    <property type="entry name" value="TRANSCRIPTION FACTOR MYB8-RELATED-RELATED"/>
    <property type="match status" value="1"/>
</dbReference>
<feature type="domain" description="HTH myb-type" evidence="9">
    <location>
        <begin position="51"/>
        <end position="105"/>
    </location>
</feature>
<dbReference type="Pfam" id="PF00249">
    <property type="entry name" value="Myb_DNA-binding"/>
    <property type="match status" value="2"/>
</dbReference>
<dbReference type="KEGG" id="mcha:111014133"/>
<evidence type="ECO:0000256" key="7">
    <source>
        <dbReference type="ARBA" id="ARBA00023242"/>
    </source>
</evidence>
<dbReference type="GO" id="GO:0080090">
    <property type="term" value="P:regulation of primary metabolic process"/>
    <property type="evidence" value="ECO:0007669"/>
    <property type="project" value="UniProtKB-ARBA"/>
</dbReference>
<feature type="domain" description="Myb-like" evidence="8">
    <location>
        <begin position="51"/>
        <end position="101"/>
    </location>
</feature>
<accession>A0A6J1CTG0</accession>
<keyword evidence="5" id="KW-0010">Activator</keyword>
<dbReference type="PROSITE" id="PS51294">
    <property type="entry name" value="HTH_MYB"/>
    <property type="match status" value="2"/>
</dbReference>
<evidence type="ECO:0000259" key="8">
    <source>
        <dbReference type="PROSITE" id="PS50090"/>
    </source>
</evidence>
<feature type="domain" description="Myb-like" evidence="8">
    <location>
        <begin position="6"/>
        <end position="50"/>
    </location>
</feature>
<evidence type="ECO:0000256" key="4">
    <source>
        <dbReference type="ARBA" id="ARBA00023125"/>
    </source>
</evidence>
<evidence type="ECO:0000259" key="9">
    <source>
        <dbReference type="PROSITE" id="PS51294"/>
    </source>
</evidence>
<dbReference type="RefSeq" id="XP_022144451.1">
    <property type="nucleotide sequence ID" value="XM_022288759.1"/>
</dbReference>
<dbReference type="InterPro" id="IPR009057">
    <property type="entry name" value="Homeodomain-like_sf"/>
</dbReference>
<reference evidence="11" key="1">
    <citation type="submission" date="2025-08" db="UniProtKB">
        <authorList>
            <consortium name="RefSeq"/>
        </authorList>
    </citation>
    <scope>IDENTIFICATION</scope>
    <source>
        <strain evidence="11">OHB3-1</strain>
    </source>
</reference>
<dbReference type="PANTHER" id="PTHR47999:SF20">
    <property type="entry name" value="MYB TRANSCRIPTION FACTOR"/>
    <property type="match status" value="1"/>
</dbReference>
<keyword evidence="4" id="KW-0238">DNA-binding</keyword>
<dbReference type="OrthoDB" id="2143914at2759"/>
<keyword evidence="3" id="KW-0805">Transcription regulation</keyword>
<evidence type="ECO:0000256" key="5">
    <source>
        <dbReference type="ARBA" id="ARBA00023159"/>
    </source>
</evidence>
<dbReference type="InterPro" id="IPR017930">
    <property type="entry name" value="Myb_dom"/>
</dbReference>
<dbReference type="GO" id="GO:0003677">
    <property type="term" value="F:DNA binding"/>
    <property type="evidence" value="ECO:0007669"/>
    <property type="project" value="UniProtKB-KW"/>
</dbReference>
<keyword evidence="2" id="KW-0677">Repeat</keyword>
<evidence type="ECO:0000256" key="3">
    <source>
        <dbReference type="ARBA" id="ARBA00023015"/>
    </source>
</evidence>
<gene>
    <name evidence="11" type="primary">LOC111014133</name>
</gene>
<feature type="domain" description="HTH myb-type" evidence="9">
    <location>
        <begin position="1"/>
        <end position="50"/>
    </location>
</feature>
<sequence>MGGVAWTEEEDYLLKKCIEQYGEGKWHRVPQLAGLNRCRKSCRLRWLNYLRPNIKRGSFTPEEVDLIFSLHSLLGNRWSVIAGRLPGRTANDIKNYWNCHLSKKLNGQLGGVEDQQANPTKEEAFFGKPQNWEHPQEESSKSRAKGKTCAADHDQNINGENSQEMILVQNQNQNLPIIVEQQSNSMGSLGNLQMEFKALEDDHHQQGCNKREVWDDWISEMDLWIDSL</sequence>
<dbReference type="AlphaFoldDB" id="A0A6J1CTG0"/>
<dbReference type="InterPro" id="IPR001005">
    <property type="entry name" value="SANT/Myb"/>
</dbReference>
<keyword evidence="6" id="KW-0804">Transcription</keyword>
<dbReference type="SUPFAM" id="SSF46689">
    <property type="entry name" value="Homeodomain-like"/>
    <property type="match status" value="1"/>
</dbReference>
<dbReference type="Proteomes" id="UP000504603">
    <property type="component" value="Unplaced"/>
</dbReference>
<name>A0A6J1CTG0_MOMCH</name>
<dbReference type="GO" id="GO:0005634">
    <property type="term" value="C:nucleus"/>
    <property type="evidence" value="ECO:0007669"/>
    <property type="project" value="UniProtKB-SubCell"/>
</dbReference>
<dbReference type="Gene3D" id="1.10.10.60">
    <property type="entry name" value="Homeodomain-like"/>
    <property type="match status" value="2"/>
</dbReference>
<dbReference type="SMART" id="SM00717">
    <property type="entry name" value="SANT"/>
    <property type="match status" value="2"/>
</dbReference>
<comment type="subcellular location">
    <subcellularLocation>
        <location evidence="1">Nucleus</location>
    </subcellularLocation>
</comment>
<dbReference type="InterPro" id="IPR015495">
    <property type="entry name" value="Myb_TF_plants"/>
</dbReference>
<dbReference type="FunFam" id="1.10.10.60:FF:000218">
    <property type="entry name" value="Myb transcription factor"/>
    <property type="match status" value="1"/>
</dbReference>
<dbReference type="GeneID" id="111014133"/>
<protein>
    <submittedName>
        <fullName evidence="11">Transcription factor WER-like</fullName>
    </submittedName>
</protein>
<dbReference type="PROSITE" id="PS50090">
    <property type="entry name" value="MYB_LIKE"/>
    <property type="match status" value="2"/>
</dbReference>
<keyword evidence="10" id="KW-1185">Reference proteome</keyword>
<evidence type="ECO:0000256" key="6">
    <source>
        <dbReference type="ARBA" id="ARBA00023163"/>
    </source>
</evidence>
<evidence type="ECO:0000256" key="2">
    <source>
        <dbReference type="ARBA" id="ARBA00022737"/>
    </source>
</evidence>
<proteinExistence type="predicted"/>
<organism evidence="10 11">
    <name type="scientific">Momordica charantia</name>
    <name type="common">Bitter gourd</name>
    <name type="synonym">Balsam pear</name>
    <dbReference type="NCBI Taxonomy" id="3673"/>
    <lineage>
        <taxon>Eukaryota</taxon>
        <taxon>Viridiplantae</taxon>
        <taxon>Streptophyta</taxon>
        <taxon>Embryophyta</taxon>
        <taxon>Tracheophyta</taxon>
        <taxon>Spermatophyta</taxon>
        <taxon>Magnoliopsida</taxon>
        <taxon>eudicotyledons</taxon>
        <taxon>Gunneridae</taxon>
        <taxon>Pentapetalae</taxon>
        <taxon>rosids</taxon>
        <taxon>fabids</taxon>
        <taxon>Cucurbitales</taxon>
        <taxon>Cucurbitaceae</taxon>
        <taxon>Momordiceae</taxon>
        <taxon>Momordica</taxon>
    </lineage>
</organism>